<dbReference type="AlphaFoldDB" id="A0A327KA95"/>
<protein>
    <submittedName>
        <fullName evidence="7">Cu(I)-responsive transcriptional regulator</fullName>
    </submittedName>
</protein>
<keyword evidence="3" id="KW-0805">Transcription regulation</keyword>
<dbReference type="SMART" id="SM00422">
    <property type="entry name" value="HTH_MERR"/>
    <property type="match status" value="1"/>
</dbReference>
<dbReference type="PANTHER" id="PTHR30204">
    <property type="entry name" value="REDOX-CYCLING DRUG-SENSING TRANSCRIPTIONAL ACTIVATOR SOXR"/>
    <property type="match status" value="1"/>
</dbReference>
<dbReference type="PROSITE" id="PS00552">
    <property type="entry name" value="HTH_MERR_1"/>
    <property type="match status" value="1"/>
</dbReference>
<evidence type="ECO:0000313" key="8">
    <source>
        <dbReference type="Proteomes" id="UP000438991"/>
    </source>
</evidence>
<reference evidence="7 8" key="1">
    <citation type="submission" date="2019-11" db="EMBL/GenBank/DDBJ databases">
        <title>Whole-genome sequence of Rhodoplanes serenus DSM 18633, type strain.</title>
        <authorList>
            <person name="Kyndt J.A."/>
            <person name="Meyer T.E."/>
        </authorList>
    </citation>
    <scope>NUCLEOTIDE SEQUENCE [LARGE SCALE GENOMIC DNA]</scope>
    <source>
        <strain evidence="7 8">DSM 18633</strain>
    </source>
</reference>
<comment type="subcellular location">
    <subcellularLocation>
        <location evidence="1">Cytoplasm</location>
    </subcellularLocation>
</comment>
<keyword evidence="2" id="KW-0963">Cytoplasm</keyword>
<dbReference type="PROSITE" id="PS50937">
    <property type="entry name" value="HTH_MERR_2"/>
    <property type="match status" value="1"/>
</dbReference>
<accession>A0A327KA95</accession>
<evidence type="ECO:0000256" key="6">
    <source>
        <dbReference type="SAM" id="MobiDB-lite"/>
    </source>
</evidence>
<dbReference type="GO" id="GO:0003700">
    <property type="term" value="F:DNA-binding transcription factor activity"/>
    <property type="evidence" value="ECO:0007669"/>
    <property type="project" value="InterPro"/>
</dbReference>
<dbReference type="GO" id="GO:0045893">
    <property type="term" value="P:positive regulation of DNA-templated transcription"/>
    <property type="evidence" value="ECO:0007669"/>
    <property type="project" value="InterPro"/>
</dbReference>
<dbReference type="Proteomes" id="UP000438991">
    <property type="component" value="Unassembled WGS sequence"/>
</dbReference>
<dbReference type="InterPro" id="IPR047057">
    <property type="entry name" value="MerR_fam"/>
</dbReference>
<evidence type="ECO:0000256" key="2">
    <source>
        <dbReference type="ARBA" id="ARBA00022490"/>
    </source>
</evidence>
<dbReference type="Pfam" id="PF09278">
    <property type="entry name" value="MerR-DNA-bind"/>
    <property type="match status" value="1"/>
</dbReference>
<dbReference type="Gene3D" id="1.10.1660.10">
    <property type="match status" value="1"/>
</dbReference>
<evidence type="ECO:0000256" key="5">
    <source>
        <dbReference type="ARBA" id="ARBA00023163"/>
    </source>
</evidence>
<evidence type="ECO:0000256" key="4">
    <source>
        <dbReference type="ARBA" id="ARBA00023125"/>
    </source>
</evidence>
<dbReference type="PRINTS" id="PR00040">
    <property type="entry name" value="HTHMERR"/>
</dbReference>
<dbReference type="InterPro" id="IPR011789">
    <property type="entry name" value="CueR"/>
</dbReference>
<dbReference type="GO" id="GO:0005737">
    <property type="term" value="C:cytoplasm"/>
    <property type="evidence" value="ECO:0007669"/>
    <property type="project" value="UniProtKB-SubCell"/>
</dbReference>
<dbReference type="SUPFAM" id="SSF46955">
    <property type="entry name" value="Putative DNA-binding domain"/>
    <property type="match status" value="1"/>
</dbReference>
<dbReference type="GO" id="GO:0005507">
    <property type="term" value="F:copper ion binding"/>
    <property type="evidence" value="ECO:0007669"/>
    <property type="project" value="InterPro"/>
</dbReference>
<evidence type="ECO:0000313" key="7">
    <source>
        <dbReference type="EMBL" id="MTW14830.1"/>
    </source>
</evidence>
<keyword evidence="5" id="KW-0804">Transcription</keyword>
<dbReference type="EMBL" id="WNKV01000001">
    <property type="protein sequence ID" value="MTW14830.1"/>
    <property type="molecule type" value="Genomic_DNA"/>
</dbReference>
<feature type="region of interest" description="Disordered" evidence="6">
    <location>
        <begin position="137"/>
        <end position="157"/>
    </location>
</feature>
<dbReference type="InterPro" id="IPR009061">
    <property type="entry name" value="DNA-bd_dom_put_sf"/>
</dbReference>
<proteinExistence type="predicted"/>
<evidence type="ECO:0000256" key="3">
    <source>
        <dbReference type="ARBA" id="ARBA00023015"/>
    </source>
</evidence>
<name>A0A327KA95_9BRAD</name>
<evidence type="ECO:0000256" key="1">
    <source>
        <dbReference type="ARBA" id="ARBA00004496"/>
    </source>
</evidence>
<dbReference type="InterPro" id="IPR000551">
    <property type="entry name" value="MerR-type_HTH_dom"/>
</dbReference>
<keyword evidence="4" id="KW-0238">DNA-binding</keyword>
<dbReference type="GO" id="GO:0003677">
    <property type="term" value="F:DNA binding"/>
    <property type="evidence" value="ECO:0007669"/>
    <property type="project" value="UniProtKB-KW"/>
</dbReference>
<dbReference type="InterPro" id="IPR015358">
    <property type="entry name" value="Tscrpt_reg_MerR_DNA-bd"/>
</dbReference>
<dbReference type="CDD" id="cd01108">
    <property type="entry name" value="HTH_CueR"/>
    <property type="match status" value="1"/>
</dbReference>
<organism evidence="7 8">
    <name type="scientific">Rhodoplanes serenus</name>
    <dbReference type="NCBI Taxonomy" id="200615"/>
    <lineage>
        <taxon>Bacteria</taxon>
        <taxon>Pseudomonadati</taxon>
        <taxon>Pseudomonadota</taxon>
        <taxon>Alphaproteobacteria</taxon>
        <taxon>Hyphomicrobiales</taxon>
        <taxon>Nitrobacteraceae</taxon>
        <taxon>Rhodoplanes</taxon>
    </lineage>
</organism>
<dbReference type="Pfam" id="PF00376">
    <property type="entry name" value="MerR"/>
    <property type="match status" value="1"/>
</dbReference>
<comment type="caution">
    <text evidence="7">The sequence shown here is derived from an EMBL/GenBank/DDBJ whole genome shotgun (WGS) entry which is preliminary data.</text>
</comment>
<dbReference type="PANTHER" id="PTHR30204:SF94">
    <property type="entry name" value="HEAVY METAL-DEPENDENT TRANSCRIPTIONAL REGULATOR HI_0293-RELATED"/>
    <property type="match status" value="1"/>
</dbReference>
<dbReference type="NCBIfam" id="TIGR02044">
    <property type="entry name" value="CueR"/>
    <property type="match status" value="1"/>
</dbReference>
<sequence length="157" mass="17015">MNIGAAARASGVSAKMIRHYEQIGLLPAPARRTSGYRDYDTADLHRLRFVRRARDLGFPLDRIADLLRLWSDRDRSNADVKAIALAHLADLDRQVRLLHEMADVLRALADACDGDGRPHCPIIAGLDGDVLAPGHCHEAGSATSSPPRPGAPSGILR</sequence>
<gene>
    <name evidence="7" type="primary">cueR</name>
    <name evidence="7" type="ORF">GJ689_01180</name>
</gene>
<dbReference type="RefSeq" id="WP_111384783.1">
    <property type="nucleotide sequence ID" value="NZ_NPEW01000057.1"/>
</dbReference>